<dbReference type="EMBL" id="DVOD01000018">
    <property type="protein sequence ID" value="HIU92002.1"/>
    <property type="molecule type" value="Genomic_DNA"/>
</dbReference>
<reference evidence="1" key="1">
    <citation type="submission" date="2020-10" db="EMBL/GenBank/DDBJ databases">
        <authorList>
            <person name="Gilroy R."/>
        </authorList>
    </citation>
    <scope>NUCLEOTIDE SEQUENCE</scope>
    <source>
        <strain evidence="1">CHK154-7741</strain>
    </source>
</reference>
<comment type="caution">
    <text evidence="1">The sequence shown here is derived from an EMBL/GenBank/DDBJ whole genome shotgun (WGS) entry which is preliminary data.</text>
</comment>
<name>A0A9D1MZF8_9CLOT</name>
<accession>A0A9D1MZF8</accession>
<dbReference type="AlphaFoldDB" id="A0A9D1MZF8"/>
<protein>
    <submittedName>
        <fullName evidence="1">Uncharacterized protein</fullName>
    </submittedName>
</protein>
<sequence length="347" mass="40138">MIVNNNISVSSYKNITPLKNTNHYNSNSSIINDSFVKTNKKVVTFSGKINFFKQIILKIFPEKIKQPAAEITNQVKKQTKKAAQKTHILPFNGRERMRRLGVKEENITKVLKAANGNKQHFYNMARLYKEGFHEDYISEIFVACKTGTGKVSNCLYNIARVLKEKEIPQQHIADIIKTFKVNRNFDQEAFQRFQKLKFQAYNADKQPKTAFSQKSSSEIDNFFYGNMKNILELKEIIGEKNLLKLYNLDAEYIESITERITNLTEALKGRKKMVNLLKQKMNPLNEALDINYGLVEEKAYSPQAQTIFQDRIAALLELLDYSDTIVKEKTSHNYELGQMMNILNKLP</sequence>
<organism evidence="1 2">
    <name type="scientific">Candidatus Limenecus avicola</name>
    <dbReference type="NCBI Taxonomy" id="2840847"/>
    <lineage>
        <taxon>Bacteria</taxon>
        <taxon>Bacillati</taxon>
        <taxon>Bacillota</taxon>
        <taxon>Clostridia</taxon>
        <taxon>Eubacteriales</taxon>
        <taxon>Clostridiaceae</taxon>
        <taxon>Clostridiaceae incertae sedis</taxon>
        <taxon>Candidatus Limenecus</taxon>
    </lineage>
</organism>
<evidence type="ECO:0000313" key="2">
    <source>
        <dbReference type="Proteomes" id="UP000886748"/>
    </source>
</evidence>
<evidence type="ECO:0000313" key="1">
    <source>
        <dbReference type="EMBL" id="HIU92002.1"/>
    </source>
</evidence>
<proteinExistence type="predicted"/>
<reference evidence="1" key="2">
    <citation type="journal article" date="2021" name="PeerJ">
        <title>Extensive microbial diversity within the chicken gut microbiome revealed by metagenomics and culture.</title>
        <authorList>
            <person name="Gilroy R."/>
            <person name="Ravi A."/>
            <person name="Getino M."/>
            <person name="Pursley I."/>
            <person name="Horton D.L."/>
            <person name="Alikhan N.F."/>
            <person name="Baker D."/>
            <person name="Gharbi K."/>
            <person name="Hall N."/>
            <person name="Watson M."/>
            <person name="Adriaenssens E.M."/>
            <person name="Foster-Nyarko E."/>
            <person name="Jarju S."/>
            <person name="Secka A."/>
            <person name="Antonio M."/>
            <person name="Oren A."/>
            <person name="Chaudhuri R.R."/>
            <person name="La Ragione R."/>
            <person name="Hildebrand F."/>
            <person name="Pallen M.J."/>
        </authorList>
    </citation>
    <scope>NUCLEOTIDE SEQUENCE</scope>
    <source>
        <strain evidence="1">CHK154-7741</strain>
    </source>
</reference>
<gene>
    <name evidence="1" type="ORF">IAD26_02585</name>
</gene>
<dbReference type="Proteomes" id="UP000886748">
    <property type="component" value="Unassembled WGS sequence"/>
</dbReference>